<dbReference type="FunFam" id="1.20.5.1160:FF:000002">
    <property type="entry name" value="Type I keratin 10"/>
    <property type="match status" value="1"/>
</dbReference>
<dbReference type="InterPro" id="IPR039008">
    <property type="entry name" value="IF_rod_dom"/>
</dbReference>
<dbReference type="PANTHER" id="PTHR23239">
    <property type="entry name" value="INTERMEDIATE FILAMENT"/>
    <property type="match status" value="1"/>
</dbReference>
<evidence type="ECO:0000313" key="12">
    <source>
        <dbReference type="Proteomes" id="UP001066276"/>
    </source>
</evidence>
<dbReference type="SUPFAM" id="SSF46579">
    <property type="entry name" value="Prefoldin"/>
    <property type="match status" value="1"/>
</dbReference>
<reference evidence="11" key="1">
    <citation type="journal article" date="2022" name="bioRxiv">
        <title>Sequencing and chromosome-scale assembly of the giantPleurodeles waltlgenome.</title>
        <authorList>
            <person name="Brown T."/>
            <person name="Elewa A."/>
            <person name="Iarovenko S."/>
            <person name="Subramanian E."/>
            <person name="Araus A.J."/>
            <person name="Petzold A."/>
            <person name="Susuki M."/>
            <person name="Suzuki K.-i.T."/>
            <person name="Hayashi T."/>
            <person name="Toyoda A."/>
            <person name="Oliveira C."/>
            <person name="Osipova E."/>
            <person name="Leigh N.D."/>
            <person name="Simon A."/>
            <person name="Yun M.H."/>
        </authorList>
    </citation>
    <scope>NUCLEOTIDE SEQUENCE</scope>
    <source>
        <strain evidence="11">20211129_DDA</strain>
        <tissue evidence="11">Liver</tissue>
    </source>
</reference>
<comment type="caution">
    <text evidence="11">The sequence shown here is derived from an EMBL/GenBank/DDBJ whole genome shotgun (WGS) entry which is preliminary data.</text>
</comment>
<dbReference type="Gene3D" id="1.20.5.170">
    <property type="match status" value="1"/>
</dbReference>
<dbReference type="SUPFAM" id="SSF64593">
    <property type="entry name" value="Intermediate filament protein, coiled coil region"/>
    <property type="match status" value="2"/>
</dbReference>
<name>A0AAV7Q969_PLEWA</name>
<dbReference type="AlphaFoldDB" id="A0AAV7Q969"/>
<dbReference type="Gene3D" id="1.20.5.500">
    <property type="entry name" value="Single helix bin"/>
    <property type="match status" value="1"/>
</dbReference>
<feature type="coiled-coil region" evidence="9">
    <location>
        <begin position="68"/>
        <end position="102"/>
    </location>
</feature>
<dbReference type="FunFam" id="1.20.5.170:FF:000002">
    <property type="entry name" value="Type I keratin KA11"/>
    <property type="match status" value="1"/>
</dbReference>
<dbReference type="InterPro" id="IPR002957">
    <property type="entry name" value="Keratin_I"/>
</dbReference>
<dbReference type="PRINTS" id="PR01248">
    <property type="entry name" value="TYPE1KERATIN"/>
</dbReference>
<evidence type="ECO:0000256" key="2">
    <source>
        <dbReference type="ARBA" id="ARBA00022754"/>
    </source>
</evidence>
<evidence type="ECO:0000256" key="5">
    <source>
        <dbReference type="ARBA" id="ARBA00038712"/>
    </source>
</evidence>
<accession>A0AAV7Q969</accession>
<feature type="coiled-coil region" evidence="9">
    <location>
        <begin position="233"/>
        <end position="293"/>
    </location>
</feature>
<protein>
    <recommendedName>
        <fullName evidence="6">Keratin, type I cytoskeletal 20</fullName>
    </recommendedName>
    <alternativeName>
        <fullName evidence="7">Cytokeratin-20</fullName>
    </alternativeName>
    <alternativeName>
        <fullName evidence="8">Keratin-20</fullName>
    </alternativeName>
</protein>
<evidence type="ECO:0000256" key="6">
    <source>
        <dbReference type="ARBA" id="ARBA00040318"/>
    </source>
</evidence>
<dbReference type="Pfam" id="PF00038">
    <property type="entry name" value="Filament"/>
    <property type="match status" value="1"/>
</dbReference>
<evidence type="ECO:0000256" key="8">
    <source>
        <dbReference type="ARBA" id="ARBA00042487"/>
    </source>
</evidence>
<proteinExistence type="predicted"/>
<evidence type="ECO:0000256" key="4">
    <source>
        <dbReference type="ARBA" id="ARBA00037685"/>
    </source>
</evidence>
<evidence type="ECO:0000256" key="3">
    <source>
        <dbReference type="ARBA" id="ARBA00023054"/>
    </source>
</evidence>
<feature type="coiled-coil region" evidence="9">
    <location>
        <begin position="167"/>
        <end position="208"/>
    </location>
</feature>
<evidence type="ECO:0000256" key="9">
    <source>
        <dbReference type="SAM" id="Coils"/>
    </source>
</evidence>
<evidence type="ECO:0000259" key="10">
    <source>
        <dbReference type="PROSITE" id="PS51842"/>
    </source>
</evidence>
<comment type="function">
    <text evidence="4">Plays a significant role in maintaining keratin filament organization in intestinal epithelia. When phosphorylated, plays a role in the secretion of mucin in the small intestine.</text>
</comment>
<keyword evidence="12" id="KW-1185">Reference proteome</keyword>
<sequence length="420" mass="47971">MANRVVIKQNFSSSSGRPLNLTPSVYGGAGGYGTQVSSRASLAPLKLGINRYGSCDNLLMTGNEKVTMQNLNDRLSTYLEKVRLLESANSQLELKIKEHYDKVSPATGRDFRKYYQIIEDLQAQIQNVIQGNGQILLQVDNARLAADDFRMKFENELSIRQNVEGDIAGLRRLMDDLTMKRTDLELQIEQLQEELAYLKKNHSAEVEELSRQLGGSVSVEVDAAPPVDLGKIMADMRTQYDQLAEKNRQEAKQHFEKEREKLIVEVTISSEELNTKKSEITDVRRRAQGLEIELQSQLTMKAAFERTVADTEARYGAQVAQIQAQINNLMAQLSQIREDMEQQRNDYSLLLNIKIRLEMEIAEYRRLLDGEEANWELQKQRLEEEAAREQDKKRTIKTIVEETVDGKVVSTQVKEIVEKM</sequence>
<dbReference type="GO" id="GO:0005198">
    <property type="term" value="F:structural molecule activity"/>
    <property type="evidence" value="ECO:0007669"/>
    <property type="project" value="InterPro"/>
</dbReference>
<keyword evidence="2" id="KW-0403">Intermediate filament</keyword>
<gene>
    <name evidence="11" type="ORF">NDU88_002198</name>
</gene>
<evidence type="ECO:0000313" key="11">
    <source>
        <dbReference type="EMBL" id="KAJ1135767.1"/>
    </source>
</evidence>
<dbReference type="GO" id="GO:0030855">
    <property type="term" value="P:epithelial cell differentiation"/>
    <property type="evidence" value="ECO:0007669"/>
    <property type="project" value="TreeGrafter"/>
</dbReference>
<dbReference type="Gene3D" id="1.20.5.1160">
    <property type="entry name" value="Vasodilator-stimulated phosphoprotein"/>
    <property type="match status" value="1"/>
</dbReference>
<organism evidence="11 12">
    <name type="scientific">Pleurodeles waltl</name>
    <name type="common">Iberian ribbed newt</name>
    <dbReference type="NCBI Taxonomy" id="8319"/>
    <lineage>
        <taxon>Eukaryota</taxon>
        <taxon>Metazoa</taxon>
        <taxon>Chordata</taxon>
        <taxon>Craniata</taxon>
        <taxon>Vertebrata</taxon>
        <taxon>Euteleostomi</taxon>
        <taxon>Amphibia</taxon>
        <taxon>Batrachia</taxon>
        <taxon>Caudata</taxon>
        <taxon>Salamandroidea</taxon>
        <taxon>Salamandridae</taxon>
        <taxon>Pleurodelinae</taxon>
        <taxon>Pleurodeles</taxon>
    </lineage>
</organism>
<keyword evidence="3 9" id="KW-0175">Coiled coil</keyword>
<evidence type="ECO:0000256" key="1">
    <source>
        <dbReference type="ARBA" id="ARBA00022744"/>
    </source>
</evidence>
<dbReference type="PROSITE" id="PS51842">
    <property type="entry name" value="IF_ROD_2"/>
    <property type="match status" value="1"/>
</dbReference>
<dbReference type="Proteomes" id="UP001066276">
    <property type="component" value="Chromosome 6"/>
</dbReference>
<keyword evidence="1" id="KW-0416">Keratin</keyword>
<dbReference type="PANTHER" id="PTHR23239:SF167">
    <property type="entry name" value="KERATIN, TYPE I CYTOSKELETAL 20"/>
    <property type="match status" value="1"/>
</dbReference>
<feature type="coiled-coil region" evidence="9">
    <location>
        <begin position="319"/>
        <end position="399"/>
    </location>
</feature>
<dbReference type="EMBL" id="JANPWB010000010">
    <property type="protein sequence ID" value="KAJ1135767.1"/>
    <property type="molecule type" value="Genomic_DNA"/>
</dbReference>
<dbReference type="SMART" id="SM01391">
    <property type="entry name" value="Filament"/>
    <property type="match status" value="1"/>
</dbReference>
<dbReference type="GO" id="GO:0045109">
    <property type="term" value="P:intermediate filament organization"/>
    <property type="evidence" value="ECO:0007669"/>
    <property type="project" value="TreeGrafter"/>
</dbReference>
<dbReference type="GO" id="GO:0005882">
    <property type="term" value="C:intermediate filament"/>
    <property type="evidence" value="ECO:0007669"/>
    <property type="project" value="UniProtKB-KW"/>
</dbReference>
<comment type="subunit">
    <text evidence="5">Heterotetramer of two type I and two type II keratins. Associates with KRT8.</text>
</comment>
<feature type="domain" description="IF rod" evidence="10">
    <location>
        <begin position="64"/>
        <end position="375"/>
    </location>
</feature>
<dbReference type="FunFam" id="1.20.5.500:FF:000001">
    <property type="entry name" value="Type II keratin 23"/>
    <property type="match status" value="1"/>
</dbReference>
<evidence type="ECO:0000256" key="7">
    <source>
        <dbReference type="ARBA" id="ARBA00041717"/>
    </source>
</evidence>